<name>K0AX47_GOTA9</name>
<dbReference type="KEGG" id="cad:Curi_c07310"/>
<dbReference type="eggNOG" id="COG4632">
    <property type="taxonomic scope" value="Bacteria"/>
</dbReference>
<dbReference type="EMBL" id="CP003326">
    <property type="protein sequence ID" value="AFS77804.1"/>
    <property type="molecule type" value="Genomic_DNA"/>
</dbReference>
<dbReference type="OrthoDB" id="1704601at2"/>
<organism evidence="1 2">
    <name type="scientific">Gottschalkia acidurici (strain ATCC 7906 / DSM 604 / BCRC 14475 / CIP 104303 / KCTC 5404 / NCIMB 10678 / 9a)</name>
    <name type="common">Clostridium acidurici</name>
    <dbReference type="NCBI Taxonomy" id="1128398"/>
    <lineage>
        <taxon>Bacteria</taxon>
        <taxon>Bacillati</taxon>
        <taxon>Bacillota</taxon>
        <taxon>Tissierellia</taxon>
        <taxon>Tissierellales</taxon>
        <taxon>Gottschalkiaceae</taxon>
        <taxon>Gottschalkia</taxon>
    </lineage>
</organism>
<evidence type="ECO:0000313" key="1">
    <source>
        <dbReference type="EMBL" id="AFS77804.1"/>
    </source>
</evidence>
<dbReference type="HOGENOM" id="CLU_675505_0_0_9"/>
<dbReference type="Gene3D" id="2.60.120.430">
    <property type="entry name" value="Galactose-binding lectin"/>
    <property type="match status" value="1"/>
</dbReference>
<gene>
    <name evidence="1" type="ordered locus">Curi_c07310</name>
</gene>
<keyword evidence="2" id="KW-1185">Reference proteome</keyword>
<protein>
    <submittedName>
        <fullName evidence="1">Uncharacterized protein</fullName>
    </submittedName>
</protein>
<dbReference type="AlphaFoldDB" id="K0AX47"/>
<dbReference type="RefSeq" id="WP_014966941.1">
    <property type="nucleotide sequence ID" value="NC_018664.1"/>
</dbReference>
<proteinExistence type="predicted"/>
<sequence>MKLSKREIMSLSILALILVSIGIYKFIIQPQEEQFQFLKNQRDIKKSQLLRFKKEVSLESKLYAETLKLEEQIYSKSKNLFTSITQEEIILLVDEFSVSTKLKIPSITFPETRIESMLQKKDKEDENKNDKEKELDLKVYSADLKYEGYYYSLLDFLKKISGYDRKIIIKDMNIYKDDDGYIRGNIMLDFYTIENIIEVKESIYTWKANMGSIVGDPFLEFNDYIISKQSKEIASEEIIESKMESSLTSTIDKMNNRPMPEYKRNNEHLVRRTVLGFENKNDMFFEGNDKKIYGEITLDKNRKIEGESSLNISYNFLEGRERNTVNISINNNIPILGQAYGMELSVYPIDKSNCSIGVIIKDKESKNYKLSLTDHLNWDGWRALTIEIPMEIRYPVEIEGLYIENLDSSERLSGKLLIDNMELLYLK</sequence>
<dbReference type="STRING" id="1128398.Curi_c07310"/>
<accession>K0AX47</accession>
<dbReference type="Proteomes" id="UP000006094">
    <property type="component" value="Chromosome"/>
</dbReference>
<reference evidence="1 2" key="1">
    <citation type="journal article" date="2012" name="PLoS ONE">
        <title>The purine-utilizing bacterium Clostridium acidurici 9a: a genome-guided metabolic reconsideration.</title>
        <authorList>
            <person name="Hartwich K."/>
            <person name="Poehlein A."/>
            <person name="Daniel R."/>
        </authorList>
    </citation>
    <scope>NUCLEOTIDE SEQUENCE [LARGE SCALE GENOMIC DNA]</scope>
    <source>
        <strain evidence="2">ATCC 7906 / DSM 604 / BCRC 14475 / CIP 104303 / KCTC 5404 / NCIMB 10678 / 9a</strain>
    </source>
</reference>
<evidence type="ECO:0000313" key="2">
    <source>
        <dbReference type="Proteomes" id="UP000006094"/>
    </source>
</evidence>